<evidence type="ECO:0000256" key="2">
    <source>
        <dbReference type="ARBA" id="ARBA00022679"/>
    </source>
</evidence>
<dbReference type="Gene3D" id="1.25.40.10">
    <property type="entry name" value="Tetratricopeptide repeat domain"/>
    <property type="match status" value="1"/>
</dbReference>
<dbReference type="PANTHER" id="PTHR46165:SF5">
    <property type="entry name" value="RE32936P"/>
    <property type="match status" value="1"/>
</dbReference>
<reference evidence="5" key="1">
    <citation type="journal article" date="2016" name="Gigascience">
        <title>De novo construction of an expanded transcriptome assembly for the western tarnished plant bug, Lygus hesperus.</title>
        <authorList>
            <person name="Tassone E.E."/>
            <person name="Geib S.M."/>
            <person name="Hall B."/>
            <person name="Fabrick J.A."/>
            <person name="Brent C.S."/>
            <person name="Hull J.J."/>
        </authorList>
    </citation>
    <scope>NUCLEOTIDE SEQUENCE</scope>
</reference>
<dbReference type="Gene3D" id="6.10.140.2220">
    <property type="match status" value="1"/>
</dbReference>
<dbReference type="GO" id="GO:0008276">
    <property type="term" value="F:protein methyltransferase activity"/>
    <property type="evidence" value="ECO:0007669"/>
    <property type="project" value="UniProtKB-ARBA"/>
</dbReference>
<dbReference type="InterPro" id="IPR011990">
    <property type="entry name" value="TPR-like_helical_dom_sf"/>
</dbReference>
<dbReference type="GO" id="GO:0042051">
    <property type="term" value="P:compound eye photoreceptor development"/>
    <property type="evidence" value="ECO:0007669"/>
    <property type="project" value="TreeGrafter"/>
</dbReference>
<dbReference type="InterPro" id="IPR052097">
    <property type="entry name" value="SET-MYND_domain_protein"/>
</dbReference>
<dbReference type="Pfam" id="PF00856">
    <property type="entry name" value="SET"/>
    <property type="match status" value="1"/>
</dbReference>
<dbReference type="SUPFAM" id="SSF48452">
    <property type="entry name" value="TPR-like"/>
    <property type="match status" value="1"/>
</dbReference>
<feature type="domain" description="SET" evidence="4">
    <location>
        <begin position="247"/>
        <end position="522"/>
    </location>
</feature>
<dbReference type="GO" id="GO:0005737">
    <property type="term" value="C:cytoplasm"/>
    <property type="evidence" value="ECO:0007669"/>
    <property type="project" value="TreeGrafter"/>
</dbReference>
<evidence type="ECO:0000259" key="4">
    <source>
        <dbReference type="PROSITE" id="PS50280"/>
    </source>
</evidence>
<sequence length="671" mass="76289">MTALPDDDQLSWICSSLTLQSEQKGFFQTYAETVLTSGGQEWLTTFAKSKIDRDRILCCLNHPKVRDVVRCTLSNVQKLFRSKSGKFAKDKRDEAEHYFSKGKIPQAALCANISVARAPFPGVDKSVDQGLTLPLSLRTRCKVMFASQDYKSALEDAQLALKHKLPDELKLEAYIVMSECYLKMNDKEKARISWTIVSKMAELVQNTDLKTKADSILSNLHEHLSHCKDDTSVDPPELYEGESRAIPGTSSAMSMRRSKDKGRYMVANERLPVGAILTSEEPYASVLNFDKQNNHCLHCYTRLKRVVPCPTCSGVAYCSAPCANAGQVYHQWECQFMELMIGSGMSVNAALSMRMITQSPVEYFLQLVDAIRNNDEHPHLKIYNLETHSQTREPKDFVYRTLMAILQLEIIRASGYFGACGSSGFDGLTEAEMTVGCMLLRHLQLTQYNAHEVFESVVKKEKADWTVNDSKMNYVGLALYPSSAYFNHDCQPTLARYFVGRTLVLRTERPIKAGEEIYENYGPNYLYKPTEDRRKILNARYRFHCSCVPCKENWPALKALPQTTAFFRCTDKQCKGIFKYEEGQATADWTCSNCNTLNNLEDQVSMKKAYQQDFDEGFRLMGERKTAEAETFLSKFVEETSELISQPNYHLNVAMAALRNCWSSYSNFFLI</sequence>
<dbReference type="EMBL" id="GDHC01012102">
    <property type="protein sequence ID" value="JAQ06527.1"/>
    <property type="molecule type" value="Transcribed_RNA"/>
</dbReference>
<evidence type="ECO:0000313" key="5">
    <source>
        <dbReference type="EMBL" id="JAQ06527.1"/>
    </source>
</evidence>
<protein>
    <submittedName>
        <fullName evidence="5">SET and MYND domain-containing protein 4</fullName>
    </submittedName>
</protein>
<dbReference type="AlphaFoldDB" id="A0A146LI40"/>
<dbReference type="PANTHER" id="PTHR46165">
    <property type="entry name" value="SET AND MYND DOMAIN-CONTAINING PROTEIN 4"/>
    <property type="match status" value="1"/>
</dbReference>
<dbReference type="CDD" id="cd10536">
    <property type="entry name" value="SET_SMYD4"/>
    <property type="match status" value="1"/>
</dbReference>
<dbReference type="GO" id="GO:0005634">
    <property type="term" value="C:nucleus"/>
    <property type="evidence" value="ECO:0007669"/>
    <property type="project" value="TreeGrafter"/>
</dbReference>
<dbReference type="GO" id="GO:0032259">
    <property type="term" value="P:methylation"/>
    <property type="evidence" value="ECO:0007669"/>
    <property type="project" value="UniProtKB-KW"/>
</dbReference>
<dbReference type="Gene3D" id="1.10.220.160">
    <property type="match status" value="1"/>
</dbReference>
<dbReference type="SUPFAM" id="SSF82199">
    <property type="entry name" value="SET domain"/>
    <property type="match status" value="1"/>
</dbReference>
<dbReference type="GO" id="GO:0008757">
    <property type="term" value="F:S-adenosylmethionine-dependent methyltransferase activity"/>
    <property type="evidence" value="ECO:0007669"/>
    <property type="project" value="UniProtKB-ARBA"/>
</dbReference>
<dbReference type="Gene3D" id="2.170.270.10">
    <property type="entry name" value="SET domain"/>
    <property type="match status" value="1"/>
</dbReference>
<dbReference type="PROSITE" id="PS50280">
    <property type="entry name" value="SET"/>
    <property type="match status" value="1"/>
</dbReference>
<proteinExistence type="predicted"/>
<keyword evidence="1" id="KW-0489">Methyltransferase</keyword>
<keyword evidence="2" id="KW-0808">Transferase</keyword>
<evidence type="ECO:0000256" key="3">
    <source>
        <dbReference type="ARBA" id="ARBA00022691"/>
    </source>
</evidence>
<accession>A0A146LI40</accession>
<dbReference type="InterPro" id="IPR044421">
    <property type="entry name" value="SMYD4_SET"/>
</dbReference>
<gene>
    <name evidence="5" type="primary">Smyd4</name>
    <name evidence="5" type="ORF">g.81005</name>
</gene>
<dbReference type="GO" id="GO:0042826">
    <property type="term" value="F:histone deacetylase binding"/>
    <property type="evidence" value="ECO:0007669"/>
    <property type="project" value="TreeGrafter"/>
</dbReference>
<name>A0A146LI40_LYGHE</name>
<dbReference type="GO" id="GO:0008170">
    <property type="term" value="F:N-methyltransferase activity"/>
    <property type="evidence" value="ECO:0007669"/>
    <property type="project" value="UniProtKB-ARBA"/>
</dbReference>
<dbReference type="InterPro" id="IPR001214">
    <property type="entry name" value="SET_dom"/>
</dbReference>
<keyword evidence="3" id="KW-0949">S-adenosyl-L-methionine</keyword>
<organism evidence="5">
    <name type="scientific">Lygus hesperus</name>
    <name type="common">Western plant bug</name>
    <dbReference type="NCBI Taxonomy" id="30085"/>
    <lineage>
        <taxon>Eukaryota</taxon>
        <taxon>Metazoa</taxon>
        <taxon>Ecdysozoa</taxon>
        <taxon>Arthropoda</taxon>
        <taxon>Hexapoda</taxon>
        <taxon>Insecta</taxon>
        <taxon>Pterygota</taxon>
        <taxon>Neoptera</taxon>
        <taxon>Paraneoptera</taxon>
        <taxon>Hemiptera</taxon>
        <taxon>Heteroptera</taxon>
        <taxon>Panheteroptera</taxon>
        <taxon>Cimicomorpha</taxon>
        <taxon>Miridae</taxon>
        <taxon>Mirini</taxon>
        <taxon>Lygus</taxon>
    </lineage>
</organism>
<evidence type="ECO:0000256" key="1">
    <source>
        <dbReference type="ARBA" id="ARBA00022603"/>
    </source>
</evidence>
<dbReference type="InterPro" id="IPR046341">
    <property type="entry name" value="SET_dom_sf"/>
</dbReference>
<dbReference type="SUPFAM" id="SSF144232">
    <property type="entry name" value="HIT/MYND zinc finger-like"/>
    <property type="match status" value="1"/>
</dbReference>